<dbReference type="PROSITE" id="PS50110">
    <property type="entry name" value="RESPONSE_REGULATORY"/>
    <property type="match status" value="1"/>
</dbReference>
<gene>
    <name evidence="7" type="ORF">J21TS7_49930</name>
</gene>
<dbReference type="InterPro" id="IPR016032">
    <property type="entry name" value="Sig_transdc_resp-reg_C-effctor"/>
</dbReference>
<evidence type="ECO:0000256" key="4">
    <source>
        <dbReference type="ARBA" id="ARBA00023163"/>
    </source>
</evidence>
<evidence type="ECO:0000256" key="1">
    <source>
        <dbReference type="ARBA" id="ARBA00023012"/>
    </source>
</evidence>
<dbReference type="Gene3D" id="1.10.10.10">
    <property type="entry name" value="Winged helix-like DNA-binding domain superfamily/Winged helix DNA-binding domain"/>
    <property type="match status" value="1"/>
</dbReference>
<comment type="caution">
    <text evidence="7">The sequence shown here is derived from an EMBL/GenBank/DDBJ whole genome shotgun (WGS) entry which is preliminary data.</text>
</comment>
<dbReference type="InterPro" id="IPR005158">
    <property type="entry name" value="BTAD"/>
</dbReference>
<feature type="modified residue" description="4-aspartylphosphate" evidence="5">
    <location>
        <position position="53"/>
    </location>
</feature>
<keyword evidence="2" id="KW-0805">Transcription regulation</keyword>
<dbReference type="SUPFAM" id="SSF46894">
    <property type="entry name" value="C-terminal effector domain of the bipartite response regulators"/>
    <property type="match status" value="1"/>
</dbReference>
<feature type="domain" description="Response regulatory" evidence="6">
    <location>
        <begin position="2"/>
        <end position="116"/>
    </location>
</feature>
<protein>
    <recommendedName>
        <fullName evidence="6">Response regulatory domain-containing protein</fullName>
    </recommendedName>
</protein>
<dbReference type="RefSeq" id="WP_212985245.1">
    <property type="nucleotide sequence ID" value="NZ_BORU01000003.1"/>
</dbReference>
<dbReference type="InterPro" id="IPR001789">
    <property type="entry name" value="Sig_transdc_resp-reg_receiver"/>
</dbReference>
<evidence type="ECO:0000259" key="6">
    <source>
        <dbReference type="PROSITE" id="PS50110"/>
    </source>
</evidence>
<dbReference type="InterPro" id="IPR051677">
    <property type="entry name" value="AfsR-DnrI-RedD_regulator"/>
</dbReference>
<dbReference type="InterPro" id="IPR011990">
    <property type="entry name" value="TPR-like_helical_dom_sf"/>
</dbReference>
<keyword evidence="8" id="KW-1185">Reference proteome</keyword>
<dbReference type="Pfam" id="PF00072">
    <property type="entry name" value="Response_reg"/>
    <property type="match status" value="1"/>
</dbReference>
<evidence type="ECO:0000256" key="3">
    <source>
        <dbReference type="ARBA" id="ARBA00023125"/>
    </source>
</evidence>
<dbReference type="EMBL" id="BORU01000003">
    <property type="protein sequence ID" value="GIO56675.1"/>
    <property type="molecule type" value="Genomic_DNA"/>
</dbReference>
<dbReference type="Gene3D" id="1.25.40.10">
    <property type="entry name" value="Tetratricopeptide repeat domain"/>
    <property type="match status" value="1"/>
</dbReference>
<dbReference type="Proteomes" id="UP000676601">
    <property type="component" value="Unassembled WGS sequence"/>
</dbReference>
<dbReference type="PANTHER" id="PTHR35807">
    <property type="entry name" value="TRANSCRIPTIONAL REGULATOR REDD-RELATED"/>
    <property type="match status" value="1"/>
</dbReference>
<keyword evidence="5" id="KW-0597">Phosphoprotein</keyword>
<keyword evidence="1" id="KW-0902">Two-component regulatory system</keyword>
<dbReference type="SMART" id="SM01043">
    <property type="entry name" value="BTAD"/>
    <property type="match status" value="1"/>
</dbReference>
<evidence type="ECO:0000256" key="2">
    <source>
        <dbReference type="ARBA" id="ARBA00023015"/>
    </source>
</evidence>
<accession>A0ABQ4LK26</accession>
<sequence length="377" mass="43029">MRAILVDDENPALLQLDRLIQGDGRIEIAGKFTQVRAALEHAEGIPVDIAFLDIEMPGLNGLEAAERLHAIHPGIQVVFVTAYNQYAIEAFEVNAIDYLLKPVDPERFAKTVSRLEARLAPQQETAAPVLVRQDPQVICFKRIEVLDGTGSGSRLKWRTQKAQELFALLVHHRNRWVAKDQILMTLWPELSADKAVTQLHTSVYQVRKMLKAWGLGSTVDYSHESYCLVQREVEVDVDRFLRDTAMEEIRDLRDLQRLQSGLAQYQGDYLEEHDYGWAMSAREELRRQFVRSSLLAAEYEQAVGQARKALDRLLGLQSVEPFSDEVCRKVLLSYLQAGETGEAQRHYDAFVRVLSEELDAEPEMETMMLAEKYFRIG</sequence>
<keyword evidence="3" id="KW-0238">DNA-binding</keyword>
<dbReference type="PANTHER" id="PTHR35807:SF2">
    <property type="entry name" value="TRANSCRIPTIONAL ACTIVATOR DOMAIN"/>
    <property type="match status" value="1"/>
</dbReference>
<dbReference type="InterPro" id="IPR036388">
    <property type="entry name" value="WH-like_DNA-bd_sf"/>
</dbReference>
<proteinExistence type="predicted"/>
<dbReference type="SUPFAM" id="SSF48452">
    <property type="entry name" value="TPR-like"/>
    <property type="match status" value="1"/>
</dbReference>
<evidence type="ECO:0000313" key="7">
    <source>
        <dbReference type="EMBL" id="GIO56675.1"/>
    </source>
</evidence>
<dbReference type="Pfam" id="PF03704">
    <property type="entry name" value="BTAD"/>
    <property type="match status" value="1"/>
</dbReference>
<evidence type="ECO:0000256" key="5">
    <source>
        <dbReference type="PROSITE-ProRule" id="PRU00169"/>
    </source>
</evidence>
<keyword evidence="4" id="KW-0804">Transcription</keyword>
<dbReference type="SUPFAM" id="SSF52172">
    <property type="entry name" value="CheY-like"/>
    <property type="match status" value="1"/>
</dbReference>
<name>A0ABQ4LK26_9BACL</name>
<dbReference type="Gene3D" id="3.40.50.2300">
    <property type="match status" value="1"/>
</dbReference>
<organism evidence="7 8">
    <name type="scientific">Paenibacillus cineris</name>
    <dbReference type="NCBI Taxonomy" id="237530"/>
    <lineage>
        <taxon>Bacteria</taxon>
        <taxon>Bacillati</taxon>
        <taxon>Bacillota</taxon>
        <taxon>Bacilli</taxon>
        <taxon>Bacillales</taxon>
        <taxon>Paenibacillaceae</taxon>
        <taxon>Paenibacillus</taxon>
    </lineage>
</organism>
<dbReference type="InterPro" id="IPR011006">
    <property type="entry name" value="CheY-like_superfamily"/>
</dbReference>
<dbReference type="SMART" id="SM00448">
    <property type="entry name" value="REC"/>
    <property type="match status" value="1"/>
</dbReference>
<reference evidence="7 8" key="1">
    <citation type="submission" date="2021-03" db="EMBL/GenBank/DDBJ databases">
        <title>Antimicrobial resistance genes in bacteria isolated from Japanese honey, and their potential for conferring macrolide and lincosamide resistance in the American foulbrood pathogen Paenibacillus larvae.</title>
        <authorList>
            <person name="Okamoto M."/>
            <person name="Kumagai M."/>
            <person name="Kanamori H."/>
            <person name="Takamatsu D."/>
        </authorList>
    </citation>
    <scope>NUCLEOTIDE SEQUENCE [LARGE SCALE GENOMIC DNA]</scope>
    <source>
        <strain evidence="7 8">J21TS7</strain>
    </source>
</reference>
<evidence type="ECO:0000313" key="8">
    <source>
        <dbReference type="Proteomes" id="UP000676601"/>
    </source>
</evidence>